<reference evidence="3 4" key="1">
    <citation type="journal article" date="2016" name="Mol. Biol. Evol.">
        <title>Comparative Genomics of Early-Diverging Mushroom-Forming Fungi Provides Insights into the Origins of Lignocellulose Decay Capabilities.</title>
        <authorList>
            <person name="Nagy L.G."/>
            <person name="Riley R."/>
            <person name="Tritt A."/>
            <person name="Adam C."/>
            <person name="Daum C."/>
            <person name="Floudas D."/>
            <person name="Sun H."/>
            <person name="Yadav J.S."/>
            <person name="Pangilinan J."/>
            <person name="Larsson K.H."/>
            <person name="Matsuura K."/>
            <person name="Barry K."/>
            <person name="Labutti K."/>
            <person name="Kuo R."/>
            <person name="Ohm R.A."/>
            <person name="Bhattacharya S.S."/>
            <person name="Shirouzu T."/>
            <person name="Yoshinaga Y."/>
            <person name="Martin F.M."/>
            <person name="Grigoriev I.V."/>
            <person name="Hibbett D.S."/>
        </authorList>
    </citation>
    <scope>NUCLEOTIDE SEQUENCE [LARGE SCALE GENOMIC DNA]</scope>
    <source>
        <strain evidence="3 4">HHB14362 ss-1</strain>
    </source>
</reference>
<feature type="region of interest" description="Disordered" evidence="1">
    <location>
        <begin position="177"/>
        <end position="211"/>
    </location>
</feature>
<dbReference type="AlphaFoldDB" id="A0A165UDR3"/>
<dbReference type="InterPro" id="IPR021476">
    <property type="entry name" value="Egh16-like"/>
</dbReference>
<feature type="chain" id="PRO_5007867576" evidence="2">
    <location>
        <begin position="23"/>
        <end position="211"/>
    </location>
</feature>
<evidence type="ECO:0000313" key="3">
    <source>
        <dbReference type="EMBL" id="KZT28000.1"/>
    </source>
</evidence>
<dbReference type="InParanoid" id="A0A165UDR3"/>
<dbReference type="Proteomes" id="UP000076761">
    <property type="component" value="Unassembled WGS sequence"/>
</dbReference>
<accession>A0A165UDR3</accession>
<feature type="compositionally biased region" description="Low complexity" evidence="1">
    <location>
        <begin position="177"/>
        <end position="198"/>
    </location>
</feature>
<dbReference type="PANTHER" id="PTHR34618:SF1">
    <property type="entry name" value="SECRETED PROTEIN"/>
    <property type="match status" value="1"/>
</dbReference>
<feature type="signal peptide" evidence="2">
    <location>
        <begin position="1"/>
        <end position="22"/>
    </location>
</feature>
<dbReference type="EMBL" id="KV425559">
    <property type="protein sequence ID" value="KZT28000.1"/>
    <property type="molecule type" value="Genomic_DNA"/>
</dbReference>
<dbReference type="Pfam" id="PF11327">
    <property type="entry name" value="Egh16-like"/>
    <property type="match status" value="1"/>
</dbReference>
<dbReference type="OrthoDB" id="3241054at2759"/>
<protein>
    <submittedName>
        <fullName evidence="3">Uncharacterized protein</fullName>
    </submittedName>
</protein>
<evidence type="ECO:0000256" key="1">
    <source>
        <dbReference type="SAM" id="MobiDB-lite"/>
    </source>
</evidence>
<evidence type="ECO:0000313" key="4">
    <source>
        <dbReference type="Proteomes" id="UP000076761"/>
    </source>
</evidence>
<keyword evidence="4" id="KW-1185">Reference proteome</keyword>
<dbReference type="STRING" id="1314782.A0A165UDR3"/>
<keyword evidence="2" id="KW-0732">Signal</keyword>
<gene>
    <name evidence="3" type="ORF">NEOLEDRAFT_1176170</name>
</gene>
<name>A0A165UDR3_9AGAM</name>
<proteinExistence type="predicted"/>
<dbReference type="PANTHER" id="PTHR34618">
    <property type="entry name" value="SURFACE PROTEIN MAS1, PUTATIVE-RELATED"/>
    <property type="match status" value="1"/>
</dbReference>
<organism evidence="3 4">
    <name type="scientific">Neolentinus lepideus HHB14362 ss-1</name>
    <dbReference type="NCBI Taxonomy" id="1314782"/>
    <lineage>
        <taxon>Eukaryota</taxon>
        <taxon>Fungi</taxon>
        <taxon>Dikarya</taxon>
        <taxon>Basidiomycota</taxon>
        <taxon>Agaricomycotina</taxon>
        <taxon>Agaricomycetes</taxon>
        <taxon>Gloeophyllales</taxon>
        <taxon>Gloeophyllaceae</taxon>
        <taxon>Neolentinus</taxon>
    </lineage>
</organism>
<sequence>MFFNKSVLVSIVAAGLSMQVSAHAIIAPALGVSGTPVRNDVQRPSANSECGNVNVASTINTSTAITMTGNTFTATVTNFNAGTDGSRQVTAKVDATGAGKTFVAATVTENGDKSPTNVGSQQVTVQMPAGAKCTGGTGKDLCLVSFTTAGGFGNCVVVKQGAANNAAATNNNAAATNNKANKAGKQARSWGSRAARAARAAEESEEIDELD</sequence>
<evidence type="ECO:0000256" key="2">
    <source>
        <dbReference type="SAM" id="SignalP"/>
    </source>
</evidence>